<organism evidence="2">
    <name type="scientific">marine sediment metagenome</name>
    <dbReference type="NCBI Taxonomy" id="412755"/>
    <lineage>
        <taxon>unclassified sequences</taxon>
        <taxon>metagenomes</taxon>
        <taxon>ecological metagenomes</taxon>
    </lineage>
</organism>
<protein>
    <recommendedName>
        <fullName evidence="1">Glycosyl transferase family 1 domain-containing protein</fullName>
    </recommendedName>
</protein>
<reference evidence="2" key="1">
    <citation type="journal article" date="2014" name="Front. Microbiol.">
        <title>High frequency of phylogenetically diverse reductive dehalogenase-homologous genes in deep subseafloor sedimentary metagenomes.</title>
        <authorList>
            <person name="Kawai M."/>
            <person name="Futagami T."/>
            <person name="Toyoda A."/>
            <person name="Takaki Y."/>
            <person name="Nishi S."/>
            <person name="Hori S."/>
            <person name="Arai W."/>
            <person name="Tsubouchi T."/>
            <person name="Morono Y."/>
            <person name="Uchiyama I."/>
            <person name="Ito T."/>
            <person name="Fujiyama A."/>
            <person name="Inagaki F."/>
            <person name="Takami H."/>
        </authorList>
    </citation>
    <scope>NUCLEOTIDE SEQUENCE</scope>
    <source>
        <strain evidence="2">Expedition CK06-06</strain>
    </source>
</reference>
<dbReference type="Gene3D" id="3.40.50.2000">
    <property type="entry name" value="Glycogen Phosphorylase B"/>
    <property type="match status" value="1"/>
</dbReference>
<sequence length="82" mass="8910">MLARGHIECFRKIARPNIILSGKVSERILVKNHSHCKALIFLGEEDFGIIALEAQACGKPVIAYGRGGALETIIDAITGVFF</sequence>
<dbReference type="AlphaFoldDB" id="X1FC85"/>
<comment type="caution">
    <text evidence="2">The sequence shown here is derived from an EMBL/GenBank/DDBJ whole genome shotgun (WGS) entry which is preliminary data.</text>
</comment>
<dbReference type="EMBL" id="BARU01003748">
    <property type="protein sequence ID" value="GAH26984.1"/>
    <property type="molecule type" value="Genomic_DNA"/>
</dbReference>
<dbReference type="GO" id="GO:0016757">
    <property type="term" value="F:glycosyltransferase activity"/>
    <property type="evidence" value="ECO:0007669"/>
    <property type="project" value="InterPro"/>
</dbReference>
<dbReference type="InterPro" id="IPR001296">
    <property type="entry name" value="Glyco_trans_1"/>
</dbReference>
<dbReference type="Pfam" id="PF00534">
    <property type="entry name" value="Glycos_transf_1"/>
    <property type="match status" value="1"/>
</dbReference>
<evidence type="ECO:0000259" key="1">
    <source>
        <dbReference type="Pfam" id="PF00534"/>
    </source>
</evidence>
<proteinExistence type="predicted"/>
<evidence type="ECO:0000313" key="2">
    <source>
        <dbReference type="EMBL" id="GAH26984.1"/>
    </source>
</evidence>
<name>X1FC85_9ZZZZ</name>
<feature type="domain" description="Glycosyl transferase family 1" evidence="1">
    <location>
        <begin position="15"/>
        <end position="82"/>
    </location>
</feature>
<gene>
    <name evidence="2" type="ORF">S03H2_07912</name>
</gene>
<dbReference type="SUPFAM" id="SSF53756">
    <property type="entry name" value="UDP-Glycosyltransferase/glycogen phosphorylase"/>
    <property type="match status" value="1"/>
</dbReference>
<accession>X1FC85</accession>